<keyword evidence="4 8" id="KW-0547">Nucleotide-binding</keyword>
<keyword evidence="7 8" id="KW-0460">Magnesium</keyword>
<evidence type="ECO:0000256" key="2">
    <source>
        <dbReference type="ARBA" id="ARBA00022598"/>
    </source>
</evidence>
<feature type="binding site" evidence="8">
    <location>
        <position position="116"/>
    </location>
    <ligand>
        <name>Mg(2+)</name>
        <dbReference type="ChEBI" id="CHEBI:18420"/>
    </ligand>
</feature>
<evidence type="ECO:0000256" key="1">
    <source>
        <dbReference type="ARBA" id="ARBA00022490"/>
    </source>
</evidence>
<accession>A0A2K4MKF5</accession>
<dbReference type="GO" id="GO:0005524">
    <property type="term" value="F:ATP binding"/>
    <property type="evidence" value="ECO:0007669"/>
    <property type="project" value="UniProtKB-UniRule"/>
</dbReference>
<dbReference type="RefSeq" id="WP_103321335.1">
    <property type="nucleotide sequence ID" value="NZ_PPTF01000073.1"/>
</dbReference>
<gene>
    <name evidence="8 9" type="primary">bioD</name>
    <name evidence="9" type="ORF">C2134_17260</name>
</gene>
<dbReference type="UniPathway" id="UPA00078">
    <property type="reaction ID" value="UER00161"/>
</dbReference>
<dbReference type="FunFam" id="3.40.50.300:FF:000292">
    <property type="entry name" value="ATP-dependent dethiobiotin synthetase BioD"/>
    <property type="match status" value="1"/>
</dbReference>
<comment type="pathway">
    <text evidence="8">Cofactor biosynthesis; biotin biosynthesis; biotin from 7,8-diaminononanoate: step 1/2.</text>
</comment>
<feature type="binding site" evidence="8">
    <location>
        <position position="56"/>
    </location>
    <ligand>
        <name>ATP</name>
        <dbReference type="ChEBI" id="CHEBI:30616"/>
    </ligand>
</feature>
<feature type="binding site" evidence="8">
    <location>
        <begin position="176"/>
        <end position="177"/>
    </location>
    <ligand>
        <name>ATP</name>
        <dbReference type="ChEBI" id="CHEBI:30616"/>
    </ligand>
</feature>
<feature type="binding site" evidence="8">
    <location>
        <begin position="116"/>
        <end position="119"/>
    </location>
    <ligand>
        <name>ATP</name>
        <dbReference type="ChEBI" id="CHEBI:30616"/>
    </ligand>
</feature>
<feature type="binding site" evidence="8">
    <location>
        <position position="56"/>
    </location>
    <ligand>
        <name>Mg(2+)</name>
        <dbReference type="ChEBI" id="CHEBI:18420"/>
    </ligand>
</feature>
<keyword evidence="2 8" id="KW-0436">Ligase</keyword>
<dbReference type="InterPro" id="IPR004472">
    <property type="entry name" value="DTB_synth_BioD"/>
</dbReference>
<evidence type="ECO:0000313" key="9">
    <source>
        <dbReference type="EMBL" id="POA97574.1"/>
    </source>
</evidence>
<evidence type="ECO:0000256" key="6">
    <source>
        <dbReference type="ARBA" id="ARBA00022840"/>
    </source>
</evidence>
<dbReference type="GO" id="GO:0009102">
    <property type="term" value="P:biotin biosynthetic process"/>
    <property type="evidence" value="ECO:0007669"/>
    <property type="project" value="UniProtKB-UniRule"/>
</dbReference>
<comment type="cofactor">
    <cofactor evidence="8">
        <name>Mg(2+)</name>
        <dbReference type="ChEBI" id="CHEBI:18420"/>
    </cofactor>
</comment>
<dbReference type="GO" id="GO:0004141">
    <property type="term" value="F:dethiobiotin synthase activity"/>
    <property type="evidence" value="ECO:0007669"/>
    <property type="project" value="UniProtKB-UniRule"/>
</dbReference>
<keyword evidence="3 8" id="KW-0479">Metal-binding</keyword>
<evidence type="ECO:0000256" key="7">
    <source>
        <dbReference type="ARBA" id="ARBA00022842"/>
    </source>
</evidence>
<evidence type="ECO:0000256" key="4">
    <source>
        <dbReference type="ARBA" id="ARBA00022741"/>
    </source>
</evidence>
<dbReference type="EMBL" id="PPTF01000073">
    <property type="protein sequence ID" value="POA97574.1"/>
    <property type="molecule type" value="Genomic_DNA"/>
</dbReference>
<dbReference type="PANTHER" id="PTHR43210:SF5">
    <property type="entry name" value="DETHIOBIOTIN SYNTHETASE"/>
    <property type="match status" value="1"/>
</dbReference>
<keyword evidence="5 8" id="KW-0093">Biotin biosynthesis</keyword>
<comment type="subcellular location">
    <subcellularLocation>
        <location evidence="8">Cytoplasm</location>
    </subcellularLocation>
</comment>
<dbReference type="Proteomes" id="UP000236416">
    <property type="component" value="Unassembled WGS sequence"/>
</dbReference>
<dbReference type="GO" id="GO:0005829">
    <property type="term" value="C:cytosol"/>
    <property type="evidence" value="ECO:0007669"/>
    <property type="project" value="TreeGrafter"/>
</dbReference>
<feature type="binding site" evidence="8">
    <location>
        <begin position="13"/>
        <end position="18"/>
    </location>
    <ligand>
        <name>ATP</name>
        <dbReference type="ChEBI" id="CHEBI:30616"/>
    </ligand>
</feature>
<protein>
    <recommendedName>
        <fullName evidence="8">ATP-dependent dethiobiotin synthetase BioD</fullName>
        <ecNumber evidence="8">6.3.3.3</ecNumber>
    </recommendedName>
    <alternativeName>
        <fullName evidence="8">DTB synthetase</fullName>
        <shortName evidence="8">DTBS</shortName>
    </alternativeName>
    <alternativeName>
        <fullName evidence="8">Dethiobiotin synthase</fullName>
    </alternativeName>
</protein>
<dbReference type="EC" id="6.3.3.3" evidence="8"/>
<feature type="binding site" evidence="8">
    <location>
        <position position="17"/>
    </location>
    <ligand>
        <name>Mg(2+)</name>
        <dbReference type="ChEBI" id="CHEBI:18420"/>
    </ligand>
</feature>
<keyword evidence="6 8" id="KW-0067">ATP-binding</keyword>
<sequence>MSQGYFITGTDTEIGKTHSAVELIRLYQSQGKRVLAMKPVASGCEILSDGSWHNDDVARLTAATGQTDLALMNPYRFLPPVSPHIAARQAGVEIDLARIGEHYRCLHDQADIVLVEGAGGWLAPLSDSLFMADLALSLALPVILVVGMRLGCINHALLTARAVRDSGLELAGWVANCVQPPQAAYAENLDTLKRHIPAPLLLEIPYRPGC</sequence>
<evidence type="ECO:0000256" key="5">
    <source>
        <dbReference type="ARBA" id="ARBA00022756"/>
    </source>
</evidence>
<dbReference type="Gene3D" id="3.40.50.300">
    <property type="entry name" value="P-loop containing nucleotide triphosphate hydrolases"/>
    <property type="match status" value="1"/>
</dbReference>
<dbReference type="HAMAP" id="MF_00336">
    <property type="entry name" value="BioD"/>
    <property type="match status" value="1"/>
</dbReference>
<comment type="caution">
    <text evidence="9">The sequence shown here is derived from an EMBL/GenBank/DDBJ whole genome shotgun (WGS) entry which is preliminary data.</text>
</comment>
<dbReference type="InterPro" id="IPR027417">
    <property type="entry name" value="P-loop_NTPase"/>
</dbReference>
<dbReference type="SUPFAM" id="SSF52540">
    <property type="entry name" value="P-loop containing nucleoside triphosphate hydrolases"/>
    <property type="match status" value="1"/>
</dbReference>
<comment type="caution">
    <text evidence="8">Lacks conserved residue(s) required for the propagation of feature annotation.</text>
</comment>
<dbReference type="Pfam" id="PF13500">
    <property type="entry name" value="AAA_26"/>
    <property type="match status" value="1"/>
</dbReference>
<keyword evidence="10" id="KW-1185">Reference proteome</keyword>
<proteinExistence type="inferred from homology"/>
<dbReference type="PANTHER" id="PTHR43210">
    <property type="entry name" value="DETHIOBIOTIN SYNTHETASE"/>
    <property type="match status" value="1"/>
</dbReference>
<dbReference type="NCBIfam" id="TIGR00347">
    <property type="entry name" value="bioD"/>
    <property type="match status" value="1"/>
</dbReference>
<organism evidence="9 10">
    <name type="scientific">Chromobacterium sinusclupearum</name>
    <dbReference type="NCBI Taxonomy" id="2077146"/>
    <lineage>
        <taxon>Bacteria</taxon>
        <taxon>Pseudomonadati</taxon>
        <taxon>Pseudomonadota</taxon>
        <taxon>Betaproteobacteria</taxon>
        <taxon>Neisseriales</taxon>
        <taxon>Chromobacteriaceae</taxon>
        <taxon>Chromobacterium</taxon>
    </lineage>
</organism>
<feature type="binding site" evidence="8">
    <location>
        <position position="42"/>
    </location>
    <ligand>
        <name>substrate</name>
    </ligand>
</feature>
<reference evidence="9 10" key="1">
    <citation type="submission" date="2018-01" db="EMBL/GenBank/DDBJ databases">
        <title>Genomic Sequence of Chromobacterium MWU13-2610 from wild cranberry bogs within the Cape Cod National Seashore.</title>
        <authorList>
            <person name="O'Hara-Hanley K."/>
            <person name="Soby S."/>
            <person name="Harrison A."/>
        </authorList>
    </citation>
    <scope>NUCLEOTIDE SEQUENCE [LARGE SCALE GENOMIC DNA]</scope>
    <source>
        <strain evidence="9 10">MWU13-2610</strain>
    </source>
</reference>
<comment type="catalytic activity">
    <reaction evidence="8">
        <text>(7R,8S)-7,8-diammoniononanoate + CO2 + ATP = (4R,5S)-dethiobiotin + ADP + phosphate + 3 H(+)</text>
        <dbReference type="Rhea" id="RHEA:15805"/>
        <dbReference type="ChEBI" id="CHEBI:15378"/>
        <dbReference type="ChEBI" id="CHEBI:16526"/>
        <dbReference type="ChEBI" id="CHEBI:30616"/>
        <dbReference type="ChEBI" id="CHEBI:43474"/>
        <dbReference type="ChEBI" id="CHEBI:149469"/>
        <dbReference type="ChEBI" id="CHEBI:149473"/>
        <dbReference type="ChEBI" id="CHEBI:456216"/>
        <dbReference type="EC" id="6.3.3.3"/>
    </reaction>
</comment>
<evidence type="ECO:0000256" key="3">
    <source>
        <dbReference type="ARBA" id="ARBA00022723"/>
    </source>
</evidence>
<comment type="function">
    <text evidence="8">Catalyzes a mechanistically unusual reaction, the ATP-dependent insertion of CO2 between the N7 and N8 nitrogen atoms of 7,8-diaminopelargonic acid (DAPA, also called 7,8-diammoniononanoate) to form a ureido ring.</text>
</comment>
<dbReference type="AlphaFoldDB" id="A0A2K4MKF5"/>
<comment type="subunit">
    <text evidence="8">Homodimer.</text>
</comment>
<dbReference type="GO" id="GO:0000287">
    <property type="term" value="F:magnesium ion binding"/>
    <property type="evidence" value="ECO:0007669"/>
    <property type="project" value="UniProtKB-UniRule"/>
</dbReference>
<evidence type="ECO:0000313" key="10">
    <source>
        <dbReference type="Proteomes" id="UP000236416"/>
    </source>
</evidence>
<dbReference type="PIRSF" id="PIRSF006755">
    <property type="entry name" value="DTB_synth"/>
    <property type="match status" value="1"/>
</dbReference>
<evidence type="ECO:0000256" key="8">
    <source>
        <dbReference type="HAMAP-Rule" id="MF_00336"/>
    </source>
</evidence>
<name>A0A2K4MKF5_9NEIS</name>
<feature type="active site" evidence="8">
    <location>
        <position position="38"/>
    </location>
</feature>
<dbReference type="CDD" id="cd03109">
    <property type="entry name" value="DTBS"/>
    <property type="match status" value="1"/>
</dbReference>
<keyword evidence="1 8" id="KW-0963">Cytoplasm</keyword>
<dbReference type="GO" id="GO:0042803">
    <property type="term" value="F:protein homodimerization activity"/>
    <property type="evidence" value="ECO:0007669"/>
    <property type="project" value="UniProtKB-ARBA"/>
</dbReference>
<comment type="similarity">
    <text evidence="8">Belongs to the dethiobiotin synthetase family.</text>
</comment>